<comment type="caution">
    <text evidence="12">The sequence shown here is derived from an EMBL/GenBank/DDBJ whole genome shotgun (WGS) entry which is preliminary data.</text>
</comment>
<evidence type="ECO:0000256" key="5">
    <source>
        <dbReference type="ARBA" id="ARBA00022679"/>
    </source>
</evidence>
<feature type="binding site" evidence="10">
    <location>
        <position position="235"/>
    </location>
    <ligand>
        <name>[4Fe-4S] cluster</name>
        <dbReference type="ChEBI" id="CHEBI:49883"/>
    </ligand>
</feature>
<keyword evidence="10" id="KW-0408">Iron</keyword>
<keyword evidence="5 8" id="KW-0808">Transferase</keyword>
<comment type="cofactor">
    <cofactor evidence="10">
        <name>[4Fe-4S] cluster</name>
        <dbReference type="ChEBI" id="CHEBI:49883"/>
    </cofactor>
    <text evidence="10">Binds 1 [4Fe-4S] cluster per subunit.</text>
</comment>
<evidence type="ECO:0000256" key="6">
    <source>
        <dbReference type="ARBA" id="ARBA00022755"/>
    </source>
</evidence>
<dbReference type="Gene3D" id="3.60.20.10">
    <property type="entry name" value="Glutamine Phosphoribosylpyrophosphate, subunit 1, domain 1"/>
    <property type="match status" value="1"/>
</dbReference>
<dbReference type="PIRSF" id="PIRSF000485">
    <property type="entry name" value="Amd_phspho_trans"/>
    <property type="match status" value="1"/>
</dbReference>
<keyword evidence="6 8" id="KW-0658">Purine biosynthesis</keyword>
<keyword evidence="4 8" id="KW-0328">Glycosyltransferase</keyword>
<feature type="binding site" evidence="9">
    <location>
        <position position="351"/>
    </location>
    <ligand>
        <name>Mg(2+)</name>
        <dbReference type="ChEBI" id="CHEBI:18420"/>
    </ligand>
</feature>
<comment type="pathway">
    <text evidence="1 8">Purine metabolism; IMP biosynthesis via de novo pathway; N(1)-(5-phospho-D-ribosyl)glycinamide from 5-phospho-alpha-D-ribose 1-diphosphate: step 1/2.</text>
</comment>
<evidence type="ECO:0000256" key="1">
    <source>
        <dbReference type="ARBA" id="ARBA00005209"/>
    </source>
</evidence>
<gene>
    <name evidence="12" type="ORF">IAB67_01885</name>
</gene>
<feature type="domain" description="Glutamine amidotransferase type-2" evidence="11">
    <location>
        <begin position="1"/>
        <end position="220"/>
    </location>
</feature>
<dbReference type="InterPro" id="IPR000836">
    <property type="entry name" value="PRTase_dom"/>
</dbReference>
<evidence type="ECO:0000256" key="9">
    <source>
        <dbReference type="PIRSR" id="PIRSR000485-2"/>
    </source>
</evidence>
<dbReference type="SUPFAM" id="SSF53271">
    <property type="entry name" value="PRTase-like"/>
    <property type="match status" value="1"/>
</dbReference>
<dbReference type="InterPro" id="IPR005854">
    <property type="entry name" value="PurF"/>
</dbReference>
<dbReference type="Gene3D" id="3.40.50.2020">
    <property type="match status" value="1"/>
</dbReference>
<proteinExistence type="inferred from homology"/>
<name>A0A9D1LKE3_9CLOT</name>
<dbReference type="InterPro" id="IPR029055">
    <property type="entry name" value="Ntn_hydrolases_N"/>
</dbReference>
<dbReference type="PANTHER" id="PTHR11907">
    <property type="entry name" value="AMIDOPHOSPHORIBOSYLTRANSFERASE"/>
    <property type="match status" value="1"/>
</dbReference>
<evidence type="ECO:0000256" key="10">
    <source>
        <dbReference type="PIRSR" id="PIRSR000485-3"/>
    </source>
</evidence>
<dbReference type="GO" id="GO:0046872">
    <property type="term" value="F:metal ion binding"/>
    <property type="evidence" value="ECO:0007669"/>
    <property type="project" value="UniProtKB-KW"/>
</dbReference>
<reference evidence="12" key="1">
    <citation type="submission" date="2020-10" db="EMBL/GenBank/DDBJ databases">
        <authorList>
            <person name="Gilroy R."/>
        </authorList>
    </citation>
    <scope>NUCLEOTIDE SEQUENCE</scope>
    <source>
        <strain evidence="12">CHK191-8634</strain>
    </source>
</reference>
<keyword evidence="9" id="KW-0460">Magnesium</keyword>
<evidence type="ECO:0000256" key="3">
    <source>
        <dbReference type="ARBA" id="ARBA00011941"/>
    </source>
</evidence>
<dbReference type="EC" id="2.4.2.14" evidence="3 8"/>
<dbReference type="Pfam" id="PF13537">
    <property type="entry name" value="GATase_7"/>
    <property type="match status" value="1"/>
</dbReference>
<protein>
    <recommendedName>
        <fullName evidence="3 8">Amidophosphoribosyltransferase</fullName>
        <shortName evidence="8">ATase</shortName>
        <ecNumber evidence="3 8">2.4.2.14</ecNumber>
    </recommendedName>
    <alternativeName>
        <fullName evidence="8">Glutamine phosphoribosylpyrophosphate amidotransferase</fullName>
    </alternativeName>
</protein>
<feature type="binding site" evidence="10">
    <location>
        <position position="469"/>
    </location>
    <ligand>
        <name>[4Fe-4S] cluster</name>
        <dbReference type="ChEBI" id="CHEBI:49883"/>
    </ligand>
</feature>
<accession>A0A9D1LKE3</accession>
<evidence type="ECO:0000256" key="4">
    <source>
        <dbReference type="ARBA" id="ARBA00022676"/>
    </source>
</evidence>
<dbReference type="GO" id="GO:0009113">
    <property type="term" value="P:purine nucleobase biosynthetic process"/>
    <property type="evidence" value="ECO:0007669"/>
    <property type="project" value="InterPro"/>
</dbReference>
<evidence type="ECO:0000256" key="2">
    <source>
        <dbReference type="ARBA" id="ARBA00010138"/>
    </source>
</evidence>
<dbReference type="InterPro" id="IPR029057">
    <property type="entry name" value="PRTase-like"/>
</dbReference>
<evidence type="ECO:0000313" key="13">
    <source>
        <dbReference type="Proteomes" id="UP000824073"/>
    </source>
</evidence>
<sequence>MGGFFGAVSKRDCVMDIFFGVDYHSHLGTRRGGMIIYDKEDGFQRQIHSIENTPFRTKFEKDLHDFHGCSGIGCISDTDPQPLLVRSHLGLYALTTVGIIRNDEELIAQYFSDHGHQFMAMSSGKVNATELVAALINQKDNLVDGILHAQKLIDGSLTLLVLTSEGEIIAARDRFGRLPVLIGQNAEGCCVSFESFAYHKLGYSDAYELGPQEIVRITSNGFETLSRSGGDMKICAFLWTYYGYPNSNYEGVNVELMRYRNGELMAKSEQERGVLPEVDYVAGVPDSGTAHAIGYATQSGQTFARPFIKYTPTWPRSFMPENQAVRNQVAKMKQIPIPELIDGKRLLFVDDSIVRGTQLRETVDFLYASGAKEVHMRSACPPIMYSCKYLNFSRGTSDMELIARRTVQELEGDEGHKHLDEYADATTHRGQCMLRAICEKLGFDSLGYQSLGGVLEAIGLPRDKVCTYCWSGRE</sequence>
<dbReference type="AlphaFoldDB" id="A0A9D1LKE3"/>
<evidence type="ECO:0000256" key="7">
    <source>
        <dbReference type="ARBA" id="ARBA00022962"/>
    </source>
</evidence>
<dbReference type="SUPFAM" id="SSF56235">
    <property type="entry name" value="N-terminal nucleophile aminohydrolases (Ntn hydrolases)"/>
    <property type="match status" value="1"/>
</dbReference>
<dbReference type="PROSITE" id="PS51278">
    <property type="entry name" value="GATASE_TYPE_2"/>
    <property type="match status" value="1"/>
</dbReference>
<dbReference type="EMBL" id="DVMR01000020">
    <property type="protein sequence ID" value="HIU43029.1"/>
    <property type="molecule type" value="Genomic_DNA"/>
</dbReference>
<comment type="similarity">
    <text evidence="2 8">In the C-terminal section; belongs to the purine/pyrimidine phosphoribosyltransferase family.</text>
</comment>
<feature type="binding site" evidence="10">
    <location>
        <position position="466"/>
    </location>
    <ligand>
        <name>[4Fe-4S] cluster</name>
        <dbReference type="ChEBI" id="CHEBI:49883"/>
    </ligand>
</feature>
<feature type="binding site" evidence="9">
    <location>
        <position position="287"/>
    </location>
    <ligand>
        <name>Mg(2+)</name>
        <dbReference type="ChEBI" id="CHEBI:18420"/>
    </ligand>
</feature>
<dbReference type="GO" id="GO:0051536">
    <property type="term" value="F:iron-sulfur cluster binding"/>
    <property type="evidence" value="ECO:0007669"/>
    <property type="project" value="UniProtKB-KW"/>
</dbReference>
<comment type="cofactor">
    <cofactor evidence="9">
        <name>Mg(2+)</name>
        <dbReference type="ChEBI" id="CHEBI:18420"/>
    </cofactor>
    <text evidence="9">Binds 1 Mg(2+) ion per subunit.</text>
</comment>
<dbReference type="CDD" id="cd00352">
    <property type="entry name" value="Gn_AT_II"/>
    <property type="match status" value="1"/>
</dbReference>
<evidence type="ECO:0000259" key="11">
    <source>
        <dbReference type="PROSITE" id="PS51278"/>
    </source>
</evidence>
<dbReference type="GO" id="GO:0006164">
    <property type="term" value="P:purine nucleotide biosynthetic process"/>
    <property type="evidence" value="ECO:0007669"/>
    <property type="project" value="UniProtKB-KW"/>
</dbReference>
<feature type="binding site" evidence="10">
    <location>
        <position position="387"/>
    </location>
    <ligand>
        <name>[4Fe-4S] cluster</name>
        <dbReference type="ChEBI" id="CHEBI:49883"/>
    </ligand>
</feature>
<organism evidence="12 13">
    <name type="scientific">Candidatus Ventrousia excrementavium</name>
    <dbReference type="NCBI Taxonomy" id="2840961"/>
    <lineage>
        <taxon>Bacteria</taxon>
        <taxon>Bacillati</taxon>
        <taxon>Bacillota</taxon>
        <taxon>Clostridia</taxon>
        <taxon>Eubacteriales</taxon>
        <taxon>Clostridiaceae</taxon>
        <taxon>Clostridiaceae incertae sedis</taxon>
        <taxon>Candidatus Ventrousia</taxon>
    </lineage>
</organism>
<keyword evidence="10" id="KW-0411">Iron-sulfur</keyword>
<comment type="catalytic activity">
    <reaction evidence="8">
        <text>5-phospho-beta-D-ribosylamine + L-glutamate + diphosphate = 5-phospho-alpha-D-ribose 1-diphosphate + L-glutamine + H2O</text>
        <dbReference type="Rhea" id="RHEA:14905"/>
        <dbReference type="ChEBI" id="CHEBI:15377"/>
        <dbReference type="ChEBI" id="CHEBI:29985"/>
        <dbReference type="ChEBI" id="CHEBI:33019"/>
        <dbReference type="ChEBI" id="CHEBI:58017"/>
        <dbReference type="ChEBI" id="CHEBI:58359"/>
        <dbReference type="ChEBI" id="CHEBI:58681"/>
        <dbReference type="EC" id="2.4.2.14"/>
    </reaction>
</comment>
<evidence type="ECO:0000313" key="12">
    <source>
        <dbReference type="EMBL" id="HIU43029.1"/>
    </source>
</evidence>
<keyword evidence="7" id="KW-0315">Glutamine amidotransferase</keyword>
<dbReference type="Proteomes" id="UP000824073">
    <property type="component" value="Unassembled WGS sequence"/>
</dbReference>
<keyword evidence="9" id="KW-0479">Metal-binding</keyword>
<dbReference type="GO" id="GO:0004044">
    <property type="term" value="F:amidophosphoribosyltransferase activity"/>
    <property type="evidence" value="ECO:0007669"/>
    <property type="project" value="UniProtKB-EC"/>
</dbReference>
<feature type="binding site" evidence="9">
    <location>
        <position position="350"/>
    </location>
    <ligand>
        <name>Mg(2+)</name>
        <dbReference type="ChEBI" id="CHEBI:18420"/>
    </ligand>
</feature>
<dbReference type="CDD" id="cd06223">
    <property type="entry name" value="PRTases_typeI"/>
    <property type="match status" value="1"/>
</dbReference>
<evidence type="ECO:0000256" key="8">
    <source>
        <dbReference type="PIRNR" id="PIRNR000485"/>
    </source>
</evidence>
<reference evidence="12" key="2">
    <citation type="journal article" date="2021" name="PeerJ">
        <title>Extensive microbial diversity within the chicken gut microbiome revealed by metagenomics and culture.</title>
        <authorList>
            <person name="Gilroy R."/>
            <person name="Ravi A."/>
            <person name="Getino M."/>
            <person name="Pursley I."/>
            <person name="Horton D.L."/>
            <person name="Alikhan N.F."/>
            <person name="Baker D."/>
            <person name="Gharbi K."/>
            <person name="Hall N."/>
            <person name="Watson M."/>
            <person name="Adriaenssens E.M."/>
            <person name="Foster-Nyarko E."/>
            <person name="Jarju S."/>
            <person name="Secka A."/>
            <person name="Antonio M."/>
            <person name="Oren A."/>
            <person name="Chaudhuri R.R."/>
            <person name="La Ragione R."/>
            <person name="Hildebrand F."/>
            <person name="Pallen M.J."/>
        </authorList>
    </citation>
    <scope>NUCLEOTIDE SEQUENCE</scope>
    <source>
        <strain evidence="12">CHK191-8634</strain>
    </source>
</reference>
<dbReference type="InterPro" id="IPR017932">
    <property type="entry name" value="GATase_2_dom"/>
</dbReference>